<name>A0AAE1V6B6_9SOLA</name>
<evidence type="ECO:0000313" key="1">
    <source>
        <dbReference type="EMBL" id="KAK4349270.1"/>
    </source>
</evidence>
<protein>
    <submittedName>
        <fullName evidence="1">Uncharacterized protein</fullName>
    </submittedName>
</protein>
<reference evidence="1" key="1">
    <citation type="submission" date="2023-12" db="EMBL/GenBank/DDBJ databases">
        <title>Genome assembly of Anisodus tanguticus.</title>
        <authorList>
            <person name="Wang Y.-J."/>
        </authorList>
    </citation>
    <scope>NUCLEOTIDE SEQUENCE</scope>
    <source>
        <strain evidence="1">KB-2021</strain>
        <tissue evidence="1">Leaf</tissue>
    </source>
</reference>
<gene>
    <name evidence="1" type="ORF">RND71_032025</name>
</gene>
<evidence type="ECO:0000313" key="2">
    <source>
        <dbReference type="Proteomes" id="UP001291623"/>
    </source>
</evidence>
<proteinExistence type="predicted"/>
<dbReference type="EMBL" id="JAVYJV010000017">
    <property type="protein sequence ID" value="KAK4349270.1"/>
    <property type="molecule type" value="Genomic_DNA"/>
</dbReference>
<organism evidence="1 2">
    <name type="scientific">Anisodus tanguticus</name>
    <dbReference type="NCBI Taxonomy" id="243964"/>
    <lineage>
        <taxon>Eukaryota</taxon>
        <taxon>Viridiplantae</taxon>
        <taxon>Streptophyta</taxon>
        <taxon>Embryophyta</taxon>
        <taxon>Tracheophyta</taxon>
        <taxon>Spermatophyta</taxon>
        <taxon>Magnoliopsida</taxon>
        <taxon>eudicotyledons</taxon>
        <taxon>Gunneridae</taxon>
        <taxon>Pentapetalae</taxon>
        <taxon>asterids</taxon>
        <taxon>lamiids</taxon>
        <taxon>Solanales</taxon>
        <taxon>Solanaceae</taxon>
        <taxon>Solanoideae</taxon>
        <taxon>Hyoscyameae</taxon>
        <taxon>Anisodus</taxon>
    </lineage>
</organism>
<dbReference type="Proteomes" id="UP001291623">
    <property type="component" value="Unassembled WGS sequence"/>
</dbReference>
<accession>A0AAE1V6B6</accession>
<comment type="caution">
    <text evidence="1">The sequence shown here is derived from an EMBL/GenBank/DDBJ whole genome shotgun (WGS) entry which is preliminary data.</text>
</comment>
<dbReference type="AlphaFoldDB" id="A0AAE1V6B6"/>
<sequence>MVVKQPENGLKFKQMVSRYANVLIHMIKIKRKKPAGYRLKMQVRSMSKSPSASQYN</sequence>
<keyword evidence="2" id="KW-1185">Reference proteome</keyword>